<protein>
    <submittedName>
        <fullName evidence="1">Uncharacterized protein</fullName>
    </submittedName>
</protein>
<evidence type="ECO:0000313" key="1">
    <source>
        <dbReference type="EMBL" id="GAI01341.1"/>
    </source>
</evidence>
<organism evidence="1">
    <name type="scientific">marine sediment metagenome</name>
    <dbReference type="NCBI Taxonomy" id="412755"/>
    <lineage>
        <taxon>unclassified sequences</taxon>
        <taxon>metagenomes</taxon>
        <taxon>ecological metagenomes</taxon>
    </lineage>
</organism>
<accession>X1L619</accession>
<reference evidence="1" key="1">
    <citation type="journal article" date="2014" name="Front. Microbiol.">
        <title>High frequency of phylogenetically diverse reductive dehalogenase-homologous genes in deep subseafloor sedimentary metagenomes.</title>
        <authorList>
            <person name="Kawai M."/>
            <person name="Futagami T."/>
            <person name="Toyoda A."/>
            <person name="Takaki Y."/>
            <person name="Nishi S."/>
            <person name="Hori S."/>
            <person name="Arai W."/>
            <person name="Tsubouchi T."/>
            <person name="Morono Y."/>
            <person name="Uchiyama I."/>
            <person name="Ito T."/>
            <person name="Fujiyama A."/>
            <person name="Inagaki F."/>
            <person name="Takami H."/>
        </authorList>
    </citation>
    <scope>NUCLEOTIDE SEQUENCE</scope>
    <source>
        <strain evidence="1">Expedition CK06-06</strain>
    </source>
</reference>
<gene>
    <name evidence="1" type="ORF">S06H3_07967</name>
</gene>
<dbReference type="EMBL" id="BARV01003294">
    <property type="protein sequence ID" value="GAI01341.1"/>
    <property type="molecule type" value="Genomic_DNA"/>
</dbReference>
<dbReference type="AlphaFoldDB" id="X1L619"/>
<proteinExistence type="predicted"/>
<name>X1L619_9ZZZZ</name>
<sequence>ISNLKLGYCVIEKILDIWHWDFEIHPRPLQMSGIHLSFII</sequence>
<comment type="caution">
    <text evidence="1">The sequence shown here is derived from an EMBL/GenBank/DDBJ whole genome shotgun (WGS) entry which is preliminary data.</text>
</comment>
<feature type="non-terminal residue" evidence="1">
    <location>
        <position position="1"/>
    </location>
</feature>